<dbReference type="Proteomes" id="UP000275267">
    <property type="component" value="Unassembled WGS sequence"/>
</dbReference>
<sequence>MAEIGNMGAGEEVVDDSLPHGAVAGKAASDGQPDVDEIPMPPLEDVEEEFDFDPFEGDAGGEKRWFAMALYYFSQRSWGMFDEMGTVWCLTNPIPVCFLGDNRFVLEFAIEEEYNFVIHGGPWRHKGDALTVATLSATEEAGGGMKDLSAKRNQLRIGAGSTTYRSAGKLPEDVSDALTTSVQRMAVDSSSSGGGEVGSAAASLTKTNCRLQAVKGQSRESGYLEGAKSGEGHWQAKKDEEGVEARDGNVG</sequence>
<evidence type="ECO:0000313" key="3">
    <source>
        <dbReference type="Proteomes" id="UP000275267"/>
    </source>
</evidence>
<feature type="compositionally biased region" description="Basic and acidic residues" evidence="1">
    <location>
        <begin position="228"/>
        <end position="251"/>
    </location>
</feature>
<dbReference type="OrthoDB" id="656425at2759"/>
<organism evidence="2 3">
    <name type="scientific">Panicum miliaceum</name>
    <name type="common">Proso millet</name>
    <name type="synonym">Broomcorn millet</name>
    <dbReference type="NCBI Taxonomy" id="4540"/>
    <lineage>
        <taxon>Eukaryota</taxon>
        <taxon>Viridiplantae</taxon>
        <taxon>Streptophyta</taxon>
        <taxon>Embryophyta</taxon>
        <taxon>Tracheophyta</taxon>
        <taxon>Spermatophyta</taxon>
        <taxon>Magnoliopsida</taxon>
        <taxon>Liliopsida</taxon>
        <taxon>Poales</taxon>
        <taxon>Poaceae</taxon>
        <taxon>PACMAD clade</taxon>
        <taxon>Panicoideae</taxon>
        <taxon>Panicodae</taxon>
        <taxon>Paniceae</taxon>
        <taxon>Panicinae</taxon>
        <taxon>Panicum</taxon>
        <taxon>Panicum sect. Panicum</taxon>
    </lineage>
</organism>
<reference evidence="3" key="1">
    <citation type="journal article" date="2019" name="Nat. Commun.">
        <title>The genome of broomcorn millet.</title>
        <authorList>
            <person name="Zou C."/>
            <person name="Miki D."/>
            <person name="Li D."/>
            <person name="Tang Q."/>
            <person name="Xiao L."/>
            <person name="Rajput S."/>
            <person name="Deng P."/>
            <person name="Jia W."/>
            <person name="Huang R."/>
            <person name="Zhang M."/>
            <person name="Sun Y."/>
            <person name="Hu J."/>
            <person name="Fu X."/>
            <person name="Schnable P.S."/>
            <person name="Li F."/>
            <person name="Zhang H."/>
            <person name="Feng B."/>
            <person name="Zhu X."/>
            <person name="Liu R."/>
            <person name="Schnable J.C."/>
            <person name="Zhu J.-K."/>
            <person name="Zhang H."/>
        </authorList>
    </citation>
    <scope>NUCLEOTIDE SEQUENCE [LARGE SCALE GENOMIC DNA]</scope>
</reference>
<keyword evidence="3" id="KW-1185">Reference proteome</keyword>
<accession>A0A3L6T271</accession>
<dbReference type="EMBL" id="PQIB02000003">
    <property type="protein sequence ID" value="RLN29504.1"/>
    <property type="molecule type" value="Genomic_DNA"/>
</dbReference>
<proteinExistence type="predicted"/>
<evidence type="ECO:0008006" key="4">
    <source>
        <dbReference type="Google" id="ProtNLM"/>
    </source>
</evidence>
<name>A0A3L6T271_PANMI</name>
<protein>
    <recommendedName>
        <fullName evidence="4">DUF4283 domain-containing protein</fullName>
    </recommendedName>
</protein>
<dbReference type="AlphaFoldDB" id="A0A3L6T271"/>
<comment type="caution">
    <text evidence="2">The sequence shown here is derived from an EMBL/GenBank/DDBJ whole genome shotgun (WGS) entry which is preliminary data.</text>
</comment>
<evidence type="ECO:0000313" key="2">
    <source>
        <dbReference type="EMBL" id="RLN29504.1"/>
    </source>
</evidence>
<gene>
    <name evidence="2" type="ORF">C2845_PM05G21590</name>
</gene>
<feature type="region of interest" description="Disordered" evidence="1">
    <location>
        <begin position="213"/>
        <end position="251"/>
    </location>
</feature>
<feature type="region of interest" description="Disordered" evidence="1">
    <location>
        <begin position="20"/>
        <end position="39"/>
    </location>
</feature>
<evidence type="ECO:0000256" key="1">
    <source>
        <dbReference type="SAM" id="MobiDB-lite"/>
    </source>
</evidence>